<gene>
    <name evidence="1" type="ORF">S03H2_57226</name>
</gene>
<organism evidence="1">
    <name type="scientific">marine sediment metagenome</name>
    <dbReference type="NCBI Taxonomy" id="412755"/>
    <lineage>
        <taxon>unclassified sequences</taxon>
        <taxon>metagenomes</taxon>
        <taxon>ecological metagenomes</taxon>
    </lineage>
</organism>
<dbReference type="EMBL" id="BARU01036673">
    <property type="protein sequence ID" value="GAH79680.1"/>
    <property type="molecule type" value="Genomic_DNA"/>
</dbReference>
<feature type="non-terminal residue" evidence="1">
    <location>
        <position position="143"/>
    </location>
</feature>
<dbReference type="AlphaFoldDB" id="X1JDT1"/>
<accession>X1JDT1</accession>
<comment type="caution">
    <text evidence="1">The sequence shown here is derived from an EMBL/GenBank/DDBJ whole genome shotgun (WGS) entry which is preliminary data.</text>
</comment>
<name>X1JDT1_9ZZZZ</name>
<evidence type="ECO:0000313" key="1">
    <source>
        <dbReference type="EMBL" id="GAH79680.1"/>
    </source>
</evidence>
<proteinExistence type="predicted"/>
<reference evidence="1" key="1">
    <citation type="journal article" date="2014" name="Front. Microbiol.">
        <title>High frequency of phylogenetically diverse reductive dehalogenase-homologous genes in deep subseafloor sedimentary metagenomes.</title>
        <authorList>
            <person name="Kawai M."/>
            <person name="Futagami T."/>
            <person name="Toyoda A."/>
            <person name="Takaki Y."/>
            <person name="Nishi S."/>
            <person name="Hori S."/>
            <person name="Arai W."/>
            <person name="Tsubouchi T."/>
            <person name="Morono Y."/>
            <person name="Uchiyama I."/>
            <person name="Ito T."/>
            <person name="Fujiyama A."/>
            <person name="Inagaki F."/>
            <person name="Takami H."/>
        </authorList>
    </citation>
    <scope>NUCLEOTIDE SEQUENCE</scope>
    <source>
        <strain evidence="1">Expedition CK06-06</strain>
    </source>
</reference>
<sequence>MPLHIPITEAREISEAEYEISQAPDSENAAVAIDVMTADQSLGPKDITVDTPAGATITSVIAVARINIMNNAATAQKIDLKFEVEGVVLFNQTDVVGVGDVDGASAVYVIAEDATDEVTEDAQVVTLEAKATLSAAASVRFQA</sequence>
<protein>
    <submittedName>
        <fullName evidence="1">Uncharacterized protein</fullName>
    </submittedName>
</protein>